<dbReference type="InterPro" id="IPR025965">
    <property type="entry name" value="FlgD/Vpr_Ig-like"/>
</dbReference>
<accession>A0A9D5K817</accession>
<dbReference type="AlphaFoldDB" id="A0A9D5K817"/>
<dbReference type="PROSITE" id="PS00137">
    <property type="entry name" value="SUBTILASE_HIS"/>
    <property type="match status" value="1"/>
</dbReference>
<dbReference type="Pfam" id="PF00082">
    <property type="entry name" value="Peptidase_S8"/>
    <property type="match status" value="1"/>
</dbReference>
<dbReference type="InterPro" id="IPR036852">
    <property type="entry name" value="Peptidase_S8/S53_dom_sf"/>
</dbReference>
<dbReference type="PANTHER" id="PTHR43806">
    <property type="entry name" value="PEPTIDASE S8"/>
    <property type="match status" value="1"/>
</dbReference>
<proteinExistence type="inferred from homology"/>
<keyword evidence="3 5" id="KW-0378">Hydrolase</keyword>
<feature type="active site" description="Charge relay system" evidence="5">
    <location>
        <position position="224"/>
    </location>
</feature>
<dbReference type="SUPFAM" id="SSF52743">
    <property type="entry name" value="Subtilisin-like"/>
    <property type="match status" value="1"/>
</dbReference>
<keyword evidence="2 5" id="KW-0645">Protease</keyword>
<dbReference type="PRINTS" id="PR00723">
    <property type="entry name" value="SUBTILISIN"/>
</dbReference>
<comment type="caution">
    <text evidence="9">The sequence shown here is derived from an EMBL/GenBank/DDBJ whole genome shotgun (WGS) entry which is preliminary data.</text>
</comment>
<evidence type="ECO:0000259" key="6">
    <source>
        <dbReference type="Pfam" id="PF00082"/>
    </source>
</evidence>
<feature type="active site" description="Charge relay system" evidence="5">
    <location>
        <position position="425"/>
    </location>
</feature>
<evidence type="ECO:0000256" key="5">
    <source>
        <dbReference type="PROSITE-ProRule" id="PRU01240"/>
    </source>
</evidence>
<dbReference type="GO" id="GO:0006508">
    <property type="term" value="P:proteolysis"/>
    <property type="evidence" value="ECO:0007669"/>
    <property type="project" value="UniProtKB-KW"/>
</dbReference>
<dbReference type="InterPro" id="IPR054399">
    <property type="entry name" value="Fervidolysin-like_N_prodom"/>
</dbReference>
<feature type="active site" description="Charge relay system" evidence="5">
    <location>
        <position position="185"/>
    </location>
</feature>
<protein>
    <submittedName>
        <fullName evidence="9">S8 family serine peptidase</fullName>
    </submittedName>
</protein>
<dbReference type="PROSITE" id="PS51892">
    <property type="entry name" value="SUBTILASE"/>
    <property type="match status" value="1"/>
</dbReference>
<evidence type="ECO:0000313" key="10">
    <source>
        <dbReference type="Proteomes" id="UP000630660"/>
    </source>
</evidence>
<reference evidence="9" key="1">
    <citation type="submission" date="2019-11" db="EMBL/GenBank/DDBJ databases">
        <title>Microbial mats filling the niche in hypersaline microbial mats.</title>
        <authorList>
            <person name="Wong H.L."/>
            <person name="Macleod F.I."/>
            <person name="White R.A. III"/>
            <person name="Burns B.P."/>
        </authorList>
    </citation>
    <scope>NUCLEOTIDE SEQUENCE</scope>
    <source>
        <strain evidence="9">Bin_327</strain>
    </source>
</reference>
<keyword evidence="4 5" id="KW-0720">Serine protease</keyword>
<dbReference type="InterPro" id="IPR000209">
    <property type="entry name" value="Peptidase_S8/S53_dom"/>
</dbReference>
<evidence type="ECO:0000256" key="1">
    <source>
        <dbReference type="ARBA" id="ARBA00011073"/>
    </source>
</evidence>
<dbReference type="PROSITE" id="PS00138">
    <property type="entry name" value="SUBTILASE_SER"/>
    <property type="match status" value="1"/>
</dbReference>
<comment type="similarity">
    <text evidence="1 5">Belongs to the peptidase S8 family.</text>
</comment>
<evidence type="ECO:0000256" key="3">
    <source>
        <dbReference type="ARBA" id="ARBA00022801"/>
    </source>
</evidence>
<dbReference type="InterPro" id="IPR022398">
    <property type="entry name" value="Peptidase_S8_His-AS"/>
</dbReference>
<evidence type="ECO:0000259" key="7">
    <source>
        <dbReference type="Pfam" id="PF13860"/>
    </source>
</evidence>
<dbReference type="InterPro" id="IPR023828">
    <property type="entry name" value="Peptidase_S8_Ser-AS"/>
</dbReference>
<feature type="domain" description="Peptidase S8/S53" evidence="6">
    <location>
        <begin position="178"/>
        <end position="469"/>
    </location>
</feature>
<evidence type="ECO:0000256" key="2">
    <source>
        <dbReference type="ARBA" id="ARBA00022670"/>
    </source>
</evidence>
<evidence type="ECO:0000313" key="9">
    <source>
        <dbReference type="EMBL" id="MBD3363982.1"/>
    </source>
</evidence>
<dbReference type="GO" id="GO:0004252">
    <property type="term" value="F:serine-type endopeptidase activity"/>
    <property type="evidence" value="ECO:0007669"/>
    <property type="project" value="UniProtKB-UniRule"/>
</dbReference>
<dbReference type="InterPro" id="IPR050131">
    <property type="entry name" value="Peptidase_S8_subtilisin-like"/>
</dbReference>
<dbReference type="InterPro" id="IPR026444">
    <property type="entry name" value="Secre_tail"/>
</dbReference>
<evidence type="ECO:0000256" key="4">
    <source>
        <dbReference type="ARBA" id="ARBA00022825"/>
    </source>
</evidence>
<gene>
    <name evidence="9" type="ORF">GF359_02080</name>
</gene>
<organism evidence="9 10">
    <name type="scientific">candidate division WOR-3 bacterium</name>
    <dbReference type="NCBI Taxonomy" id="2052148"/>
    <lineage>
        <taxon>Bacteria</taxon>
        <taxon>Bacteria division WOR-3</taxon>
    </lineage>
</organism>
<feature type="domain" description="Fervidolysin-like N-terminal prodomain" evidence="8">
    <location>
        <begin position="71"/>
        <end position="124"/>
    </location>
</feature>
<dbReference type="PANTHER" id="PTHR43806:SF11">
    <property type="entry name" value="CEREVISIN-RELATED"/>
    <property type="match status" value="1"/>
</dbReference>
<dbReference type="Gene3D" id="2.60.40.4070">
    <property type="match status" value="1"/>
</dbReference>
<dbReference type="Gene3D" id="3.40.50.200">
    <property type="entry name" value="Peptidase S8/S53 domain"/>
    <property type="match status" value="1"/>
</dbReference>
<dbReference type="EMBL" id="WJKJ01000063">
    <property type="protein sequence ID" value="MBD3363982.1"/>
    <property type="molecule type" value="Genomic_DNA"/>
</dbReference>
<dbReference type="NCBIfam" id="TIGR04183">
    <property type="entry name" value="Por_Secre_tail"/>
    <property type="match status" value="1"/>
</dbReference>
<name>A0A9D5K817_UNCW3</name>
<evidence type="ECO:0000259" key="8">
    <source>
        <dbReference type="Pfam" id="PF22148"/>
    </source>
</evidence>
<dbReference type="Proteomes" id="UP000630660">
    <property type="component" value="Unassembled WGS sequence"/>
</dbReference>
<sequence length="761" mass="83867">MKLQKYNLSAIITAVVVTATVLPAQDYVPGELIVKFQHGILEMDGVEETPFSQVVINDQNLADSLQSFGTESVEKLFKTDDAQAGETYIDVSQVCLLRVDPGLDIERVAEQLEELPGVIYAEPNYIGEFFARYPVDENFDYQQGFTADDYLWYLHNETSGWWDINAPEAWDIETGNFNIKLAIIDAGFSEDHFLTPGGEFYGRVVGTASFDEQTYAVYEVDHYHGTVVTGVAAANTNDFQYGLDDIHGVAGVAGGWGTGSGIDPSEKGVSLLLGQSGPSPWLSFCSYAIHWARSEGASVINYSIGGSSLGSEILLEQMINALKDDVTFCAASGNDFDEGGGYPYLMYPARFAKYNLCCAVGSIDSFGLRAYHSHYGPGLSVVAPGTFINSTFNPDYPHEDPTNLFYTWGVRDLLGFHDKWPTGTSVATPHAAGVASLLYSRALEKGFELSDAGQPLWDIDCQRILELSAKFNFYDYAPDTFINGSPWNEEIGFGCVDAKAALDLIDDEDHNFVHGTLTQYTTSFYATPYAHIVRFVREPLPGFDPGLYACKVFDVSGNLSISSDLVFLGVWGRLFDGSPGYSPDFDSNPAFPCVIGGDETTLPNFANLHTFVYELLAYDANNNEEFEDEEFYVNSFWAPRDTSEIEIAYTYISAPRNQHTYGPQSNGPSVCKPELSILSSNIDRHKKVRFQIPSATITQIAVYDVSGQKVKTLVSGQQTSGSHELVWDGLDDAGHSVSAGVYFVRMQTETWRDAQKVILIR</sequence>
<dbReference type="InterPro" id="IPR015500">
    <property type="entry name" value="Peptidase_S8_subtilisin-rel"/>
</dbReference>
<dbReference type="Pfam" id="PF22148">
    <property type="entry name" value="Fervidolysin_NPro-like"/>
    <property type="match status" value="1"/>
</dbReference>
<feature type="domain" description="FlgD/Vpr Ig-like" evidence="7">
    <location>
        <begin position="689"/>
        <end position="749"/>
    </location>
</feature>
<dbReference type="Pfam" id="PF13860">
    <property type="entry name" value="FlgD_ig"/>
    <property type="match status" value="1"/>
</dbReference>